<organism evidence="3 4">
    <name type="scientific">Loxostege sticticalis</name>
    <name type="common">Beet webworm moth</name>
    <dbReference type="NCBI Taxonomy" id="481309"/>
    <lineage>
        <taxon>Eukaryota</taxon>
        <taxon>Metazoa</taxon>
        <taxon>Ecdysozoa</taxon>
        <taxon>Arthropoda</taxon>
        <taxon>Hexapoda</taxon>
        <taxon>Insecta</taxon>
        <taxon>Pterygota</taxon>
        <taxon>Neoptera</taxon>
        <taxon>Endopterygota</taxon>
        <taxon>Lepidoptera</taxon>
        <taxon>Glossata</taxon>
        <taxon>Ditrysia</taxon>
        <taxon>Pyraloidea</taxon>
        <taxon>Crambidae</taxon>
        <taxon>Pyraustinae</taxon>
        <taxon>Loxostege</taxon>
    </lineage>
</organism>
<sequence length="303" mass="34943">MPLLKQVLLTNSPLPSPINPMSPTSPASPSISTPITERKNTRSRRRIIVASHKPRRLVKKKAKPVNFKWAKDKKFLHKVIVDCFERNDLPNESITASSPLDYFSLFITNEIIEYIVQQTNLYSTQSKGKSIDVSNNDLRIPNVANIMSLKRYQQIRRYLHFVDNNEDDGDRYFKIRLLLDMVQEFFLKYEEGQKFSIDEIMIPYKGKKAGSRKQYMKMKPSKWGFKMFARAGISGYICDFLLYGGDDTFRQCNFTDAERSLGLGAMVVLALCKSIHNKPGSTVFFDNFFTSFELMTQLKEIIG</sequence>
<dbReference type="PANTHER" id="PTHR47272">
    <property type="entry name" value="DDE_TNP_1_7 DOMAIN-CONTAINING PROTEIN"/>
    <property type="match status" value="1"/>
</dbReference>
<protein>
    <recommendedName>
        <fullName evidence="2">PiggyBac transposable element-derived protein domain-containing protein</fullName>
    </recommendedName>
</protein>
<dbReference type="Proteomes" id="UP001549921">
    <property type="component" value="Unassembled WGS sequence"/>
</dbReference>
<dbReference type="AlphaFoldDB" id="A0ABD0SCS0"/>
<comment type="caution">
    <text evidence="3">The sequence shown here is derived from an EMBL/GenBank/DDBJ whole genome shotgun (WGS) entry which is preliminary data.</text>
</comment>
<dbReference type="Pfam" id="PF13843">
    <property type="entry name" value="DDE_Tnp_1_7"/>
    <property type="match status" value="1"/>
</dbReference>
<evidence type="ECO:0000313" key="3">
    <source>
        <dbReference type="EMBL" id="KAL0811813.1"/>
    </source>
</evidence>
<dbReference type="InterPro" id="IPR029526">
    <property type="entry name" value="PGBD"/>
</dbReference>
<dbReference type="PANTHER" id="PTHR47272:SF1">
    <property type="entry name" value="PIGGYBAC TRANSPOSABLE ELEMENT-DERIVED PROTEIN 3-LIKE"/>
    <property type="match status" value="1"/>
</dbReference>
<reference evidence="3 4" key="1">
    <citation type="submission" date="2024-06" db="EMBL/GenBank/DDBJ databases">
        <title>A chromosome-level genome assembly of beet webworm, Loxostege sticticalis.</title>
        <authorList>
            <person name="Zhang Y."/>
        </authorList>
    </citation>
    <scope>NUCLEOTIDE SEQUENCE [LARGE SCALE GENOMIC DNA]</scope>
    <source>
        <strain evidence="3">AQ028</strain>
        <tissue evidence="3">Male pupae</tissue>
    </source>
</reference>
<feature type="compositionally biased region" description="Low complexity" evidence="1">
    <location>
        <begin position="21"/>
        <end position="35"/>
    </location>
</feature>
<evidence type="ECO:0000313" key="4">
    <source>
        <dbReference type="Proteomes" id="UP001549921"/>
    </source>
</evidence>
<feature type="domain" description="PiggyBac transposable element-derived protein" evidence="2">
    <location>
        <begin position="135"/>
        <end position="300"/>
    </location>
</feature>
<name>A0ABD0SCS0_LOXSC</name>
<proteinExistence type="predicted"/>
<gene>
    <name evidence="3" type="ORF">ABMA28_009241</name>
</gene>
<feature type="region of interest" description="Disordered" evidence="1">
    <location>
        <begin position="14"/>
        <end position="39"/>
    </location>
</feature>
<evidence type="ECO:0000259" key="2">
    <source>
        <dbReference type="Pfam" id="PF13843"/>
    </source>
</evidence>
<evidence type="ECO:0000256" key="1">
    <source>
        <dbReference type="SAM" id="MobiDB-lite"/>
    </source>
</evidence>
<dbReference type="EMBL" id="JBEDNZ010000023">
    <property type="protein sequence ID" value="KAL0811813.1"/>
    <property type="molecule type" value="Genomic_DNA"/>
</dbReference>
<accession>A0ABD0SCS0</accession>